<protein>
    <recommendedName>
        <fullName evidence="4">Elongator complex protein 6</fullName>
    </recommendedName>
</protein>
<feature type="region of interest" description="Disordered" evidence="1">
    <location>
        <begin position="246"/>
        <end position="265"/>
    </location>
</feature>
<accession>A0A0N1NYF1</accession>
<gene>
    <name evidence="2" type="ORF">AB675_5957</name>
</gene>
<dbReference type="GeneID" id="28738089"/>
<sequence>MATNVDFVLGSNLLKQEQARNTSKPNATSFLRSVATNVDPIPSVFVIAPPTTQTTLAIATHLEAKVASTPTATRPDSIALLSQIQLLQYLSLSGLAESIGDVSAARFERSSSSRPPAAATISPPPPGILLIQGLSPTLTEAARRHGATHTAAIASNLLHSLTHLSRTYSNLLVLVELDAEVQKPSAAINTHAAQAALDSAFTSPRGEILLLGPAPTPSMAFGGSTASVSAILEQSMDTLIAVHDGFGRTREHDRQEKKKGGPDRGKSLIIEVVKDRAGGEVARWCVWVQ</sequence>
<evidence type="ECO:0008006" key="4">
    <source>
        <dbReference type="Google" id="ProtNLM"/>
    </source>
</evidence>
<comment type="caution">
    <text evidence="2">The sequence shown here is derived from an EMBL/GenBank/DDBJ whole genome shotgun (WGS) entry which is preliminary data.</text>
</comment>
<reference evidence="2 3" key="1">
    <citation type="submission" date="2015-06" db="EMBL/GenBank/DDBJ databases">
        <title>Draft genome of the ant-associated black yeast Phialophora attae CBS 131958.</title>
        <authorList>
            <person name="Moreno L.F."/>
            <person name="Stielow B.J."/>
            <person name="de Hoog S."/>
            <person name="Vicente V.A."/>
            <person name="Weiss V.A."/>
            <person name="de Vries M."/>
            <person name="Cruz L.M."/>
            <person name="Souza E.M."/>
        </authorList>
    </citation>
    <scope>NUCLEOTIDE SEQUENCE [LARGE SCALE GENOMIC DNA]</scope>
    <source>
        <strain evidence="2 3">CBS 131958</strain>
    </source>
</reference>
<proteinExistence type="predicted"/>
<dbReference type="EMBL" id="LFJN01000017">
    <property type="protein sequence ID" value="KPI38830.1"/>
    <property type="molecule type" value="Genomic_DNA"/>
</dbReference>
<dbReference type="STRING" id="1664694.A0A0N1NYF1"/>
<evidence type="ECO:0000313" key="3">
    <source>
        <dbReference type="Proteomes" id="UP000038010"/>
    </source>
</evidence>
<dbReference type="OrthoDB" id="4344093at2759"/>
<dbReference type="RefSeq" id="XP_017998793.1">
    <property type="nucleotide sequence ID" value="XM_018146209.1"/>
</dbReference>
<keyword evidence="3" id="KW-1185">Reference proteome</keyword>
<dbReference type="AlphaFoldDB" id="A0A0N1NYF1"/>
<dbReference type="VEuPathDB" id="FungiDB:AB675_5957"/>
<evidence type="ECO:0000313" key="2">
    <source>
        <dbReference type="EMBL" id="KPI38830.1"/>
    </source>
</evidence>
<evidence type="ECO:0000256" key="1">
    <source>
        <dbReference type="SAM" id="MobiDB-lite"/>
    </source>
</evidence>
<organism evidence="2 3">
    <name type="scientific">Cyphellophora attinorum</name>
    <dbReference type="NCBI Taxonomy" id="1664694"/>
    <lineage>
        <taxon>Eukaryota</taxon>
        <taxon>Fungi</taxon>
        <taxon>Dikarya</taxon>
        <taxon>Ascomycota</taxon>
        <taxon>Pezizomycotina</taxon>
        <taxon>Eurotiomycetes</taxon>
        <taxon>Chaetothyriomycetidae</taxon>
        <taxon>Chaetothyriales</taxon>
        <taxon>Cyphellophoraceae</taxon>
        <taxon>Cyphellophora</taxon>
    </lineage>
</organism>
<dbReference type="Proteomes" id="UP000038010">
    <property type="component" value="Unassembled WGS sequence"/>
</dbReference>
<name>A0A0N1NYF1_9EURO</name>